<gene>
    <name evidence="3" type="ORF">DK182_07625</name>
</gene>
<organism evidence="3 4">
    <name type="scientific">Streptococcus sobrinus</name>
    <dbReference type="NCBI Taxonomy" id="1310"/>
    <lineage>
        <taxon>Bacteria</taxon>
        <taxon>Bacillati</taxon>
        <taxon>Bacillota</taxon>
        <taxon>Bacilli</taxon>
        <taxon>Lactobacillales</taxon>
        <taxon>Streptococcaceae</taxon>
        <taxon>Streptococcus</taxon>
    </lineage>
</organism>
<dbReference type="InterPro" id="IPR029058">
    <property type="entry name" value="AB_hydrolase_fold"/>
</dbReference>
<dbReference type="EMBL" id="CP029490">
    <property type="protein sequence ID" value="AWN21222.1"/>
    <property type="molecule type" value="Genomic_DNA"/>
</dbReference>
<dbReference type="PANTHER" id="PTHR48081:SF8">
    <property type="entry name" value="ALPHA_BETA HYDROLASE FOLD-3 DOMAIN-CONTAINING PROTEIN-RELATED"/>
    <property type="match status" value="1"/>
</dbReference>
<evidence type="ECO:0000313" key="3">
    <source>
        <dbReference type="EMBL" id="AWN21222.1"/>
    </source>
</evidence>
<dbReference type="SUPFAM" id="SSF53474">
    <property type="entry name" value="alpha/beta-Hydrolases"/>
    <property type="match status" value="1"/>
</dbReference>
<name>A0ABM6W6E0_9STRE</name>
<dbReference type="Gene3D" id="3.40.50.1820">
    <property type="entry name" value="alpha/beta hydrolase"/>
    <property type="match status" value="1"/>
</dbReference>
<feature type="domain" description="Alpha/beta hydrolase fold-3" evidence="2">
    <location>
        <begin position="13"/>
        <end position="222"/>
    </location>
</feature>
<reference evidence="3 4" key="1">
    <citation type="submission" date="2018-05" db="EMBL/GenBank/DDBJ databases">
        <title>Complete genome sequences of Streptococcus sobrinus.</title>
        <authorList>
            <person name="Sales M."/>
            <person name="Jensen P.A."/>
        </authorList>
    </citation>
    <scope>NUCLEOTIDE SEQUENCE [LARGE SCALE GENOMIC DNA]</scope>
    <source>
        <strain evidence="3 4">SL1</strain>
    </source>
</reference>
<keyword evidence="4" id="KW-1185">Reference proteome</keyword>
<keyword evidence="1 3" id="KW-0378">Hydrolase</keyword>
<dbReference type="Proteomes" id="UP000245369">
    <property type="component" value="Chromosome"/>
</dbReference>
<protein>
    <submittedName>
        <fullName evidence="3">Steryl acetyl hydrolase</fullName>
    </submittedName>
</protein>
<sequence length="253" mass="27706">MPKNRPKKSPIILDIHGGGFVAGSIDLDNTRCIALAEAVPAVVVAVEYRLSGKNGVAFPQPLEDCYAAYDFLRKNADEFGADPDKIGLHGSSAGGTLAEGLALYIRDKGLKQPALTVLNCPTFDTAIEETFSFHQMIDLKMGPEQKSLGAEATFLGGYNGHQPSYYAFPNLCHDVGGLGATMIIMAEYDTLRDTAYHYSQRLLNAGVSCEVLLAGRMAHTFTSTPYPYTDFVHEYMAWSFKREFGMLDDLKKD</sequence>
<dbReference type="GO" id="GO:0016787">
    <property type="term" value="F:hydrolase activity"/>
    <property type="evidence" value="ECO:0007669"/>
    <property type="project" value="UniProtKB-KW"/>
</dbReference>
<evidence type="ECO:0000259" key="2">
    <source>
        <dbReference type="Pfam" id="PF07859"/>
    </source>
</evidence>
<proteinExistence type="predicted"/>
<dbReference type="Pfam" id="PF07859">
    <property type="entry name" value="Abhydrolase_3"/>
    <property type="match status" value="1"/>
</dbReference>
<evidence type="ECO:0000313" key="4">
    <source>
        <dbReference type="Proteomes" id="UP000245369"/>
    </source>
</evidence>
<dbReference type="InterPro" id="IPR013094">
    <property type="entry name" value="AB_hydrolase_3"/>
</dbReference>
<dbReference type="InterPro" id="IPR050300">
    <property type="entry name" value="GDXG_lipolytic_enzyme"/>
</dbReference>
<dbReference type="PANTHER" id="PTHR48081">
    <property type="entry name" value="AB HYDROLASE SUPERFAMILY PROTEIN C4A8.06C"/>
    <property type="match status" value="1"/>
</dbReference>
<evidence type="ECO:0000256" key="1">
    <source>
        <dbReference type="ARBA" id="ARBA00022801"/>
    </source>
</evidence>
<accession>A0ABM6W6E0</accession>